<dbReference type="OrthoDB" id="786951at2759"/>
<sequence>MHNNRSPSDDEEDDYMSGAFLEQASQYEKKHKQKTYTERRREQLREQQKKAYIKPRRELEQEAREQGLQKQLTDDNKGMKMMMKMGFKQGSGLGKDGQTGRQEPIAVQLKQNRGGIGIDTLQKRKLAQEEHEALEKRKKLDMDPLLYREQMAEKAKEGKRLRQMTAAVHICQKKDEEKEIEHNILWNLLPKRYEDNDDNEAEDDKQEEKEEEKKESQENVDRPYTEEQIDELKSLPLDEQLRKLVDYLRSHYDYCFWCGAQYDNEEDLNTNCPGLTEDDH</sequence>
<evidence type="ECO:0000256" key="1">
    <source>
        <dbReference type="SAM" id="MobiDB-lite"/>
    </source>
</evidence>
<dbReference type="EMBL" id="MCGE01000013">
    <property type="protein sequence ID" value="ORZ15047.1"/>
    <property type="molecule type" value="Genomic_DNA"/>
</dbReference>
<dbReference type="AlphaFoldDB" id="A0A1X2IEA0"/>
<dbReference type="Pfam" id="PF01585">
    <property type="entry name" value="G-patch"/>
    <property type="match status" value="1"/>
</dbReference>
<dbReference type="InterPro" id="IPR000467">
    <property type="entry name" value="G_patch_dom"/>
</dbReference>
<proteinExistence type="predicted"/>
<dbReference type="Proteomes" id="UP000193560">
    <property type="component" value="Unassembled WGS sequence"/>
</dbReference>
<feature type="compositionally biased region" description="Acidic residues" evidence="1">
    <location>
        <begin position="195"/>
        <end position="205"/>
    </location>
</feature>
<feature type="domain" description="G-patch" evidence="2">
    <location>
        <begin position="74"/>
        <end position="121"/>
    </location>
</feature>
<dbReference type="InterPro" id="IPR039249">
    <property type="entry name" value="GPATCH11"/>
</dbReference>
<dbReference type="SMART" id="SM00443">
    <property type="entry name" value="G_patch"/>
    <property type="match status" value="1"/>
</dbReference>
<dbReference type="PROSITE" id="PS50174">
    <property type="entry name" value="G_PATCH"/>
    <property type="match status" value="1"/>
</dbReference>
<organism evidence="3 4">
    <name type="scientific">Absidia repens</name>
    <dbReference type="NCBI Taxonomy" id="90262"/>
    <lineage>
        <taxon>Eukaryota</taxon>
        <taxon>Fungi</taxon>
        <taxon>Fungi incertae sedis</taxon>
        <taxon>Mucoromycota</taxon>
        <taxon>Mucoromycotina</taxon>
        <taxon>Mucoromycetes</taxon>
        <taxon>Mucorales</taxon>
        <taxon>Cunninghamellaceae</taxon>
        <taxon>Absidia</taxon>
    </lineage>
</organism>
<dbReference type="GO" id="GO:0003676">
    <property type="term" value="F:nucleic acid binding"/>
    <property type="evidence" value="ECO:0007669"/>
    <property type="project" value="InterPro"/>
</dbReference>
<evidence type="ECO:0000313" key="3">
    <source>
        <dbReference type="EMBL" id="ORZ15047.1"/>
    </source>
</evidence>
<feature type="compositionally biased region" description="Basic and acidic residues" evidence="1">
    <location>
        <begin position="206"/>
        <end position="233"/>
    </location>
</feature>
<feature type="compositionally biased region" description="Basic and acidic residues" evidence="1">
    <location>
        <begin position="35"/>
        <end position="77"/>
    </location>
</feature>
<keyword evidence="4" id="KW-1185">Reference proteome</keyword>
<evidence type="ECO:0000313" key="4">
    <source>
        <dbReference type="Proteomes" id="UP000193560"/>
    </source>
</evidence>
<evidence type="ECO:0000259" key="2">
    <source>
        <dbReference type="PROSITE" id="PS50174"/>
    </source>
</evidence>
<feature type="region of interest" description="Disordered" evidence="1">
    <location>
        <begin position="1"/>
        <end position="77"/>
    </location>
</feature>
<name>A0A1X2IEA0_9FUNG</name>
<dbReference type="PANTHER" id="PTHR21032">
    <property type="entry name" value="G PATCH DOMAIN-CONTAINING PROTEIN 11"/>
    <property type="match status" value="1"/>
</dbReference>
<dbReference type="GO" id="GO:0000776">
    <property type="term" value="C:kinetochore"/>
    <property type="evidence" value="ECO:0007669"/>
    <property type="project" value="TreeGrafter"/>
</dbReference>
<dbReference type="PANTHER" id="PTHR21032:SF0">
    <property type="entry name" value="G PATCH DOMAIN-CONTAINING PROTEIN 11"/>
    <property type="match status" value="1"/>
</dbReference>
<dbReference type="InterPro" id="IPR025239">
    <property type="entry name" value="DUF4187"/>
</dbReference>
<gene>
    <name evidence="3" type="ORF">BCR42DRAFT_353084</name>
</gene>
<dbReference type="SMART" id="SM01173">
    <property type="entry name" value="DUF4187"/>
    <property type="match status" value="1"/>
</dbReference>
<reference evidence="3 4" key="1">
    <citation type="submission" date="2016-07" db="EMBL/GenBank/DDBJ databases">
        <title>Pervasive Adenine N6-methylation of Active Genes in Fungi.</title>
        <authorList>
            <consortium name="DOE Joint Genome Institute"/>
            <person name="Mondo S.J."/>
            <person name="Dannebaum R.O."/>
            <person name="Kuo R.C."/>
            <person name="Labutti K."/>
            <person name="Haridas S."/>
            <person name="Kuo A."/>
            <person name="Salamov A."/>
            <person name="Ahrendt S.R."/>
            <person name="Lipzen A."/>
            <person name="Sullivan W."/>
            <person name="Andreopoulos W.B."/>
            <person name="Clum A."/>
            <person name="Lindquist E."/>
            <person name="Daum C."/>
            <person name="Ramamoorthy G.K."/>
            <person name="Gryganskyi A."/>
            <person name="Culley D."/>
            <person name="Magnuson J.K."/>
            <person name="James T.Y."/>
            <person name="O'Malley M.A."/>
            <person name="Stajich J.E."/>
            <person name="Spatafora J.W."/>
            <person name="Visel A."/>
            <person name="Grigoriev I.V."/>
        </authorList>
    </citation>
    <scope>NUCLEOTIDE SEQUENCE [LARGE SCALE GENOMIC DNA]</scope>
    <source>
        <strain evidence="3 4">NRRL 1336</strain>
    </source>
</reference>
<protein>
    <recommendedName>
        <fullName evidence="2">G-patch domain-containing protein</fullName>
    </recommendedName>
</protein>
<feature type="region of interest" description="Disordered" evidence="1">
    <location>
        <begin position="189"/>
        <end position="233"/>
    </location>
</feature>
<accession>A0A1X2IEA0</accession>
<dbReference type="STRING" id="90262.A0A1X2IEA0"/>
<comment type="caution">
    <text evidence="3">The sequence shown here is derived from an EMBL/GenBank/DDBJ whole genome shotgun (WGS) entry which is preliminary data.</text>
</comment>
<dbReference type="Pfam" id="PF13821">
    <property type="entry name" value="DUF4187"/>
    <property type="match status" value="1"/>
</dbReference>